<organism evidence="1 2">
    <name type="scientific">Petralouisia muris</name>
    <dbReference type="NCBI Taxonomy" id="3032872"/>
    <lineage>
        <taxon>Bacteria</taxon>
        <taxon>Bacillati</taxon>
        <taxon>Bacillota</taxon>
        <taxon>Clostridia</taxon>
        <taxon>Lachnospirales</taxon>
        <taxon>Lachnospiraceae</taxon>
        <taxon>Petralouisia</taxon>
    </lineage>
</organism>
<accession>A0AC61RZL2</accession>
<evidence type="ECO:0000313" key="1">
    <source>
        <dbReference type="EMBL" id="TGY97494.1"/>
    </source>
</evidence>
<name>A0AC61RZL2_9FIRM</name>
<reference evidence="1" key="1">
    <citation type="submission" date="2019-04" db="EMBL/GenBank/DDBJ databases">
        <title>Microbes associate with the intestines of laboratory mice.</title>
        <authorList>
            <person name="Navarre W."/>
            <person name="Wong E."/>
            <person name="Huang K."/>
            <person name="Tropini C."/>
            <person name="Ng K."/>
            <person name="Yu B."/>
        </authorList>
    </citation>
    <scope>NUCLEOTIDE SEQUENCE</scope>
    <source>
        <strain evidence="1">NM01_1-7b</strain>
    </source>
</reference>
<sequence length="164" mass="19138">MNSQKMQQLVEQELLSSYDSLYRLAYTYVKNESDAMDIVQESSYKAIKNSSSVKNAAFIKTWLWRIVINTSLEVLRKNQREVSFDAAKEQGKEDIYLDFDTIDALDILNEKERAVIVLRYFEERKLQEIADVLEENLNTTKSILYRSLGKLRIKLTEGELSHES</sequence>
<dbReference type="EMBL" id="SRYA01000007">
    <property type="protein sequence ID" value="TGY97494.1"/>
    <property type="molecule type" value="Genomic_DNA"/>
</dbReference>
<protein>
    <submittedName>
        <fullName evidence="1">Sigma-70 family RNA polymerase sigma factor</fullName>
    </submittedName>
</protein>
<comment type="caution">
    <text evidence="1">The sequence shown here is derived from an EMBL/GenBank/DDBJ whole genome shotgun (WGS) entry which is preliminary data.</text>
</comment>
<evidence type="ECO:0000313" key="2">
    <source>
        <dbReference type="Proteomes" id="UP000304953"/>
    </source>
</evidence>
<keyword evidence="2" id="KW-1185">Reference proteome</keyword>
<dbReference type="Proteomes" id="UP000304953">
    <property type="component" value="Unassembled WGS sequence"/>
</dbReference>
<proteinExistence type="predicted"/>
<gene>
    <name evidence="1" type="ORF">E5329_04970</name>
</gene>